<keyword evidence="2" id="KW-1185">Reference proteome</keyword>
<gene>
    <name evidence="1" type="ORF">C725_1272</name>
</gene>
<protein>
    <submittedName>
        <fullName evidence="1">N-formylglutamate deformylase</fullName>
    </submittedName>
</protein>
<dbReference type="RefSeq" id="WP_008601051.1">
    <property type="nucleotide sequence ID" value="NZ_AMRV01000003.1"/>
</dbReference>
<evidence type="ECO:0000313" key="2">
    <source>
        <dbReference type="Proteomes" id="UP000011717"/>
    </source>
</evidence>
<dbReference type="NCBIfam" id="TIGR02017">
    <property type="entry name" value="hutG_amidohyd"/>
    <property type="match status" value="1"/>
</dbReference>
<reference evidence="1 2" key="1">
    <citation type="journal article" date="2013" name="Genome Announc.">
        <title>Draft Genome Sequence of Strain JLT2015T, Belonging to the Family Sphingomonadaceae of the Alphaproteobacteria.</title>
        <authorList>
            <person name="Tang K."/>
            <person name="Liu K."/>
            <person name="Li S."/>
            <person name="Jiao N."/>
        </authorList>
    </citation>
    <scope>NUCLEOTIDE SEQUENCE [LARGE SCALE GENOMIC DNA]</scope>
    <source>
        <strain evidence="1 2">JLT2015</strain>
    </source>
</reference>
<dbReference type="AlphaFoldDB" id="M2TNS6"/>
<organism evidence="1 2">
    <name type="scientific">Pacificimonas flava</name>
    <dbReference type="NCBI Taxonomy" id="1234595"/>
    <lineage>
        <taxon>Bacteria</taxon>
        <taxon>Pseudomonadati</taxon>
        <taxon>Pseudomonadota</taxon>
        <taxon>Alphaproteobacteria</taxon>
        <taxon>Sphingomonadales</taxon>
        <taxon>Sphingosinicellaceae</taxon>
        <taxon>Pacificimonas</taxon>
    </lineage>
</organism>
<dbReference type="Gene3D" id="3.40.630.40">
    <property type="entry name" value="Zn-dependent exopeptidases"/>
    <property type="match status" value="1"/>
</dbReference>
<dbReference type="InterPro" id="IPR007709">
    <property type="entry name" value="N-FG_amidohydro"/>
</dbReference>
<dbReference type="PATRIC" id="fig|1234595.3.peg.1276"/>
<proteinExistence type="predicted"/>
<comment type="caution">
    <text evidence="1">The sequence shown here is derived from an EMBL/GenBank/DDBJ whole genome shotgun (WGS) entry which is preliminary data.</text>
</comment>
<dbReference type="EMBL" id="AMRV01000003">
    <property type="protein sequence ID" value="EMD83371.1"/>
    <property type="molecule type" value="Genomic_DNA"/>
</dbReference>
<name>M2TNS6_9SPHN</name>
<evidence type="ECO:0000313" key="1">
    <source>
        <dbReference type="EMBL" id="EMD83371.1"/>
    </source>
</evidence>
<dbReference type="SUPFAM" id="SSF53187">
    <property type="entry name" value="Zn-dependent exopeptidases"/>
    <property type="match status" value="1"/>
</dbReference>
<dbReference type="Proteomes" id="UP000011717">
    <property type="component" value="Unassembled WGS sequence"/>
</dbReference>
<dbReference type="OrthoDB" id="8716700at2"/>
<accession>M2TNS6</accession>
<dbReference type="InterPro" id="IPR010247">
    <property type="entry name" value="HutG_amidohyd"/>
</dbReference>
<dbReference type="Pfam" id="PF05013">
    <property type="entry name" value="FGase"/>
    <property type="match status" value="1"/>
</dbReference>
<sequence length="264" mass="29218">MAEDGPPPFDVTEGRGALVVSIPHTGNFMPRALNDRLAVDASVESDADHHVDRLYDFLVSTGASVIKANWSRWYIDLNRPADDSPLYPGQSTTGLCPLQTFAGKALYPGGDVPSPLEVSDRIAACWRPYHDRLQALIRRARARHGRVTLLDAHSIVSICPRLFEGRLPDINLGTNGGRSCSAELRERIIVLLKAQNRFSWVADDRFKGGYITRHYGRPQDGIDVVQIELAQCAYMDESVPDKWSDARAADLRALLRQVSVILSG</sequence>